<dbReference type="InterPro" id="IPR035447">
    <property type="entry name" value="DNA_topo_I_N_sf"/>
</dbReference>
<keyword evidence="6 9" id="KW-0413">Isomerase</keyword>
<dbReference type="InterPro" id="IPR013500">
    <property type="entry name" value="TopoI_cat_euk"/>
</dbReference>
<dbReference type="InterPro" id="IPR001631">
    <property type="entry name" value="TopoI"/>
</dbReference>
<dbReference type="GO" id="GO:0006265">
    <property type="term" value="P:DNA topological change"/>
    <property type="evidence" value="ECO:0007669"/>
    <property type="project" value="InterPro"/>
</dbReference>
<gene>
    <name evidence="9" type="ORF">SAMN06893097_10376</name>
</gene>
<accession>A0A285EA90</accession>
<reference evidence="9 10" key="1">
    <citation type="submission" date="2017-09" db="EMBL/GenBank/DDBJ databases">
        <authorList>
            <person name="Ehlers B."/>
            <person name="Leendertz F.H."/>
        </authorList>
    </citation>
    <scope>NUCLEOTIDE SEQUENCE [LARGE SCALE GENOMIC DNA]</scope>
    <source>
        <strain evidence="9 10">DSM 46844</strain>
    </source>
</reference>
<keyword evidence="4" id="KW-0799">Topoisomerase</keyword>
<evidence type="ECO:0000259" key="7">
    <source>
        <dbReference type="Pfam" id="PF01028"/>
    </source>
</evidence>
<dbReference type="InterPro" id="IPR014711">
    <property type="entry name" value="TopoI_cat_a-hlx-sub_euk"/>
</dbReference>
<dbReference type="PRINTS" id="PR00416">
    <property type="entry name" value="EUTPISMRASEI"/>
</dbReference>
<dbReference type="Gene3D" id="3.90.15.10">
    <property type="entry name" value="Topoisomerase I, Chain A, domain 3"/>
    <property type="match status" value="1"/>
</dbReference>
<dbReference type="PANTHER" id="PTHR10290">
    <property type="entry name" value="DNA TOPOISOMERASE I"/>
    <property type="match status" value="1"/>
</dbReference>
<evidence type="ECO:0000313" key="9">
    <source>
        <dbReference type="EMBL" id="SNX95907.1"/>
    </source>
</evidence>
<dbReference type="GO" id="GO:0003677">
    <property type="term" value="F:DNA binding"/>
    <property type="evidence" value="ECO:0007669"/>
    <property type="project" value="UniProtKB-KW"/>
</dbReference>
<sequence length="346" mass="38886">MRISRDVRLRRSDVHGPGWRRRRAGRGFAYYDSDGSLIRDERLDRVRALAIPPAWQDVWICPWPNGHIQATGVDAAGRRQYRYHDAWRARRDAEKHERVLEIAHQLPDVREAVVEAVTGSGLTRERVLAAAVRLLDLGAFRVGSEQYAEDNGTYGLATLRRDHVRVRGERVFFSYTAKGGIEREVELTDRPTADVVRELLKRPEDTGEELLGYWVDDPTGPGRAWHDVTSTEVNGYLKEISDAEITAKDFRTWNATVLMAASLAETPQPATKTARKRVVKQAYERVSETLGNTPAVCKASYVDPRVVDRFEHGETIAPALGEAASASDDRTAQKVLEQAVCRLLTS</sequence>
<evidence type="ECO:0000256" key="6">
    <source>
        <dbReference type="ARBA" id="ARBA00023235"/>
    </source>
</evidence>
<dbReference type="Proteomes" id="UP000219514">
    <property type="component" value="Unassembled WGS sequence"/>
</dbReference>
<dbReference type="InterPro" id="IPR051062">
    <property type="entry name" value="Topoisomerase_IB"/>
</dbReference>
<protein>
    <recommendedName>
        <fullName evidence="3">DNA topoisomerase</fullName>
        <ecNumber evidence="3">5.6.2.1</ecNumber>
    </recommendedName>
</protein>
<feature type="domain" description="DNA topoisomerase I catalytic core eukaryotic-type" evidence="7">
    <location>
        <begin position="87"/>
        <end position="299"/>
    </location>
</feature>
<dbReference type="PROSITE" id="PS52038">
    <property type="entry name" value="TOPO_IB_2"/>
    <property type="match status" value="1"/>
</dbReference>
<dbReference type="Pfam" id="PF21338">
    <property type="entry name" value="Top1B_N_bact"/>
    <property type="match status" value="1"/>
</dbReference>
<evidence type="ECO:0000313" key="10">
    <source>
        <dbReference type="Proteomes" id="UP000219514"/>
    </source>
</evidence>
<proteinExistence type="inferred from homology"/>
<evidence type="ECO:0000259" key="8">
    <source>
        <dbReference type="Pfam" id="PF21338"/>
    </source>
</evidence>
<dbReference type="PANTHER" id="PTHR10290:SF3">
    <property type="entry name" value="DNA TOPOISOMERASE 1"/>
    <property type="match status" value="1"/>
</dbReference>
<keyword evidence="5" id="KW-0238">DNA-binding</keyword>
<evidence type="ECO:0000256" key="4">
    <source>
        <dbReference type="ARBA" id="ARBA00023029"/>
    </source>
</evidence>
<dbReference type="EMBL" id="OBDO01000003">
    <property type="protein sequence ID" value="SNX95907.1"/>
    <property type="molecule type" value="Genomic_DNA"/>
</dbReference>
<dbReference type="RefSeq" id="WP_245853698.1">
    <property type="nucleotide sequence ID" value="NZ_JACHXB010000004.1"/>
</dbReference>
<keyword evidence="10" id="KW-1185">Reference proteome</keyword>
<dbReference type="Pfam" id="PF01028">
    <property type="entry name" value="Topoisom_I"/>
    <property type="match status" value="1"/>
</dbReference>
<feature type="domain" description="DNA topoisomerase IB N-terminal" evidence="8">
    <location>
        <begin position="27"/>
        <end position="74"/>
    </location>
</feature>
<dbReference type="AlphaFoldDB" id="A0A285EA90"/>
<dbReference type="Gene3D" id="1.10.132.120">
    <property type="match status" value="1"/>
</dbReference>
<dbReference type="GO" id="GO:0003917">
    <property type="term" value="F:DNA topoisomerase type I (single strand cut, ATP-independent) activity"/>
    <property type="evidence" value="ECO:0007669"/>
    <property type="project" value="UniProtKB-EC"/>
</dbReference>
<evidence type="ECO:0000256" key="1">
    <source>
        <dbReference type="ARBA" id="ARBA00000213"/>
    </source>
</evidence>
<dbReference type="EC" id="5.6.2.1" evidence="3"/>
<dbReference type="SUPFAM" id="SSF56349">
    <property type="entry name" value="DNA breaking-rejoining enzymes"/>
    <property type="match status" value="1"/>
</dbReference>
<organism evidence="9 10">
    <name type="scientific">Geodermatophilus sabuli</name>
    <dbReference type="NCBI Taxonomy" id="1564158"/>
    <lineage>
        <taxon>Bacteria</taxon>
        <taxon>Bacillati</taxon>
        <taxon>Actinomycetota</taxon>
        <taxon>Actinomycetes</taxon>
        <taxon>Geodermatophilales</taxon>
        <taxon>Geodermatophilaceae</taxon>
        <taxon>Geodermatophilus</taxon>
    </lineage>
</organism>
<dbReference type="InterPro" id="IPR049331">
    <property type="entry name" value="Top1B_N_bact"/>
</dbReference>
<dbReference type="SUPFAM" id="SSF55869">
    <property type="entry name" value="DNA topoisomerase I domain"/>
    <property type="match status" value="1"/>
</dbReference>
<evidence type="ECO:0000256" key="2">
    <source>
        <dbReference type="ARBA" id="ARBA00006645"/>
    </source>
</evidence>
<evidence type="ECO:0000256" key="3">
    <source>
        <dbReference type="ARBA" id="ARBA00012891"/>
    </source>
</evidence>
<dbReference type="Gene3D" id="3.30.66.10">
    <property type="entry name" value="DNA topoisomerase I domain"/>
    <property type="match status" value="1"/>
</dbReference>
<evidence type="ECO:0000256" key="5">
    <source>
        <dbReference type="ARBA" id="ARBA00023125"/>
    </source>
</evidence>
<dbReference type="InterPro" id="IPR011010">
    <property type="entry name" value="DNA_brk_join_enz"/>
</dbReference>
<comment type="catalytic activity">
    <reaction evidence="1">
        <text>ATP-independent breakage of single-stranded DNA, followed by passage and rejoining.</text>
        <dbReference type="EC" id="5.6.2.1"/>
    </reaction>
</comment>
<name>A0A285EA90_9ACTN</name>
<comment type="similarity">
    <text evidence="2">Belongs to the type IB topoisomerase family.</text>
</comment>